<evidence type="ECO:0000259" key="16">
    <source>
        <dbReference type="Pfam" id="PF02875"/>
    </source>
</evidence>
<dbReference type="EMBL" id="AQHZ01000001">
    <property type="protein sequence ID" value="ENO19203.1"/>
    <property type="molecule type" value="Genomic_DNA"/>
</dbReference>
<evidence type="ECO:0000256" key="8">
    <source>
        <dbReference type="ARBA" id="ARBA00022840"/>
    </source>
</evidence>
<proteinExistence type="inferred from homology"/>
<dbReference type="Proteomes" id="UP000013015">
    <property type="component" value="Unassembled WGS sequence"/>
</dbReference>
<dbReference type="Gene3D" id="3.40.50.720">
    <property type="entry name" value="NAD(P)-binding Rossmann-like Domain"/>
    <property type="match status" value="1"/>
</dbReference>
<keyword evidence="10 14" id="KW-0573">Peptidoglycan synthesis</keyword>
<dbReference type="Pfam" id="PF02875">
    <property type="entry name" value="Mur_ligase_C"/>
    <property type="match status" value="1"/>
</dbReference>
<evidence type="ECO:0000256" key="2">
    <source>
        <dbReference type="ARBA" id="ARBA00004752"/>
    </source>
</evidence>
<dbReference type="GO" id="GO:0008360">
    <property type="term" value="P:regulation of cell shape"/>
    <property type="evidence" value="ECO:0007669"/>
    <property type="project" value="UniProtKB-KW"/>
</dbReference>
<dbReference type="SUPFAM" id="SSF53244">
    <property type="entry name" value="MurD-like peptide ligases, peptide-binding domain"/>
    <property type="match status" value="1"/>
</dbReference>
<comment type="pathway">
    <text evidence="2 14">Cell wall biogenesis; peptidoglycan biosynthesis.</text>
</comment>
<dbReference type="Pfam" id="PF08245">
    <property type="entry name" value="Mur_ligase_M"/>
    <property type="match status" value="1"/>
</dbReference>
<dbReference type="Pfam" id="PF01225">
    <property type="entry name" value="Mur_ligase"/>
    <property type="match status" value="1"/>
</dbReference>
<dbReference type="GO" id="GO:0005524">
    <property type="term" value="F:ATP binding"/>
    <property type="evidence" value="ECO:0007669"/>
    <property type="project" value="UniProtKB-UniRule"/>
</dbReference>
<dbReference type="GO" id="GO:0071555">
    <property type="term" value="P:cell wall organization"/>
    <property type="evidence" value="ECO:0007669"/>
    <property type="project" value="UniProtKB-KW"/>
</dbReference>
<comment type="similarity">
    <text evidence="14">Belongs to the MurCDEF family.</text>
</comment>
<keyword evidence="19" id="KW-1185">Reference proteome</keyword>
<evidence type="ECO:0000256" key="12">
    <source>
        <dbReference type="ARBA" id="ARBA00023316"/>
    </source>
</evidence>
<keyword evidence="9 14" id="KW-0133">Cell shape</keyword>
<dbReference type="PANTHER" id="PTHR43445">
    <property type="entry name" value="UDP-N-ACETYLMURAMATE--L-ALANINE LIGASE-RELATED"/>
    <property type="match status" value="1"/>
</dbReference>
<evidence type="ECO:0000256" key="9">
    <source>
        <dbReference type="ARBA" id="ARBA00022960"/>
    </source>
</evidence>
<dbReference type="PATRIC" id="fig|888050.3.peg.121"/>
<evidence type="ECO:0000256" key="5">
    <source>
        <dbReference type="ARBA" id="ARBA00022598"/>
    </source>
</evidence>
<dbReference type="InterPro" id="IPR036615">
    <property type="entry name" value="Mur_ligase_C_dom_sf"/>
</dbReference>
<keyword evidence="5 14" id="KW-0436">Ligase</keyword>
<name>N6XDB0_9ACTO</name>
<dbReference type="InterPro" id="IPR013221">
    <property type="entry name" value="Mur_ligase_cen"/>
</dbReference>
<sequence>MTTTVLRPIEGSFHLIGIGGAGMSVVAELLKERGATVSGSDRSDSDALTRLKSRGISCFVGHDAANVPEDATIVVSTAIRETNPELVIGRKRGQRIIHRSRALALAASGMRFLAVAGAHGKTTTSGMLAVALRAAGLDPSVAVGGIVPQFGSGAHLGTSDVFVAEADESDASFLNYRPNIEIVTNVEPDHLDRYGTPEAFEEVFLDFARQLDVGGVLIVCAEDPGAARLASAALELGIRVLTYGRPETSLIPADIEISELELSARSGSAIFASSAGIVRVAVNVPGVHNILNAAAAWAAGVLLGIEPQVMASSLEAFTGTARRFEARGEVDGRRVFDDYAHHPTEVAASIAEARIVAGDAPVVVVFQPHLFSRTRIFAERFAQALSGADRVVVTEIYAAREDPEPGVTAELISSKIEGALYVPDMHEAARLAARECGEKGIVLTMGAGSITDCADDVLEEWSIMAGQE</sequence>
<comment type="function">
    <text evidence="14">Cell wall formation.</text>
</comment>
<dbReference type="SUPFAM" id="SSF53623">
    <property type="entry name" value="MurD-like peptide ligases, catalytic domain"/>
    <property type="match status" value="1"/>
</dbReference>
<dbReference type="NCBIfam" id="TIGR01082">
    <property type="entry name" value="murC"/>
    <property type="match status" value="1"/>
</dbReference>
<dbReference type="UniPathway" id="UPA00219"/>
<feature type="binding site" evidence="14">
    <location>
        <begin position="117"/>
        <end position="123"/>
    </location>
    <ligand>
        <name>ATP</name>
        <dbReference type="ChEBI" id="CHEBI:30616"/>
    </ligand>
</feature>
<feature type="domain" description="Mur ligase N-terminal catalytic" evidence="15">
    <location>
        <begin position="13"/>
        <end position="108"/>
    </location>
</feature>
<feature type="domain" description="Mur ligase C-terminal" evidence="16">
    <location>
        <begin position="322"/>
        <end position="448"/>
    </location>
</feature>
<evidence type="ECO:0000256" key="4">
    <source>
        <dbReference type="ARBA" id="ARBA00022490"/>
    </source>
</evidence>
<evidence type="ECO:0000256" key="10">
    <source>
        <dbReference type="ARBA" id="ARBA00022984"/>
    </source>
</evidence>
<keyword evidence="4 14" id="KW-0963">Cytoplasm</keyword>
<evidence type="ECO:0000256" key="13">
    <source>
        <dbReference type="ARBA" id="ARBA00047833"/>
    </source>
</evidence>
<dbReference type="HOGENOM" id="CLU_028104_2_1_11"/>
<feature type="domain" description="Mur ligase central" evidence="17">
    <location>
        <begin position="115"/>
        <end position="299"/>
    </location>
</feature>
<dbReference type="InterPro" id="IPR005758">
    <property type="entry name" value="UDP-N-AcMur_Ala_ligase_MurC"/>
</dbReference>
<dbReference type="HAMAP" id="MF_00046">
    <property type="entry name" value="MurC"/>
    <property type="match status" value="1"/>
</dbReference>
<keyword evidence="8 14" id="KW-0067">ATP-binding</keyword>
<dbReference type="GO" id="GO:0005737">
    <property type="term" value="C:cytoplasm"/>
    <property type="evidence" value="ECO:0007669"/>
    <property type="project" value="UniProtKB-SubCell"/>
</dbReference>
<dbReference type="RefSeq" id="WP_005961664.1">
    <property type="nucleotide sequence ID" value="NZ_CP040505.1"/>
</dbReference>
<keyword evidence="6 14" id="KW-0132">Cell division</keyword>
<dbReference type="Gene3D" id="3.40.1190.10">
    <property type="entry name" value="Mur-like, catalytic domain"/>
    <property type="match status" value="1"/>
</dbReference>
<evidence type="ECO:0000256" key="1">
    <source>
        <dbReference type="ARBA" id="ARBA00004496"/>
    </source>
</evidence>
<dbReference type="EC" id="6.3.2.8" evidence="3 14"/>
<dbReference type="STRING" id="888050.HMPREF9004_0122"/>
<evidence type="ECO:0000256" key="3">
    <source>
        <dbReference type="ARBA" id="ARBA00012211"/>
    </source>
</evidence>
<evidence type="ECO:0000313" key="18">
    <source>
        <dbReference type="EMBL" id="ENO19203.1"/>
    </source>
</evidence>
<dbReference type="Gene3D" id="3.90.190.20">
    <property type="entry name" value="Mur ligase, C-terminal domain"/>
    <property type="match status" value="1"/>
</dbReference>
<keyword evidence="12 14" id="KW-0961">Cell wall biogenesis/degradation</keyword>
<dbReference type="InterPro" id="IPR036565">
    <property type="entry name" value="Mur-like_cat_sf"/>
</dbReference>
<comment type="subcellular location">
    <subcellularLocation>
        <location evidence="1 14">Cytoplasm</location>
    </subcellularLocation>
</comment>
<dbReference type="OrthoDB" id="9804126at2"/>
<dbReference type="InterPro" id="IPR050061">
    <property type="entry name" value="MurCDEF_pg_biosynth"/>
</dbReference>
<evidence type="ECO:0000256" key="11">
    <source>
        <dbReference type="ARBA" id="ARBA00023306"/>
    </source>
</evidence>
<evidence type="ECO:0000256" key="7">
    <source>
        <dbReference type="ARBA" id="ARBA00022741"/>
    </source>
</evidence>
<keyword evidence="7 14" id="KW-0547">Nucleotide-binding</keyword>
<evidence type="ECO:0000259" key="17">
    <source>
        <dbReference type="Pfam" id="PF08245"/>
    </source>
</evidence>
<evidence type="ECO:0000313" key="19">
    <source>
        <dbReference type="Proteomes" id="UP000013015"/>
    </source>
</evidence>
<dbReference type="GO" id="GO:0008763">
    <property type="term" value="F:UDP-N-acetylmuramate-L-alanine ligase activity"/>
    <property type="evidence" value="ECO:0007669"/>
    <property type="project" value="UniProtKB-UniRule"/>
</dbReference>
<keyword evidence="11 14" id="KW-0131">Cell cycle</keyword>
<gene>
    <name evidence="14 18" type="primary">murC</name>
    <name evidence="18" type="ORF">HMPREF9004_0122</name>
</gene>
<dbReference type="InterPro" id="IPR000713">
    <property type="entry name" value="Mur_ligase_N"/>
</dbReference>
<evidence type="ECO:0000256" key="6">
    <source>
        <dbReference type="ARBA" id="ARBA00022618"/>
    </source>
</evidence>
<dbReference type="InterPro" id="IPR004101">
    <property type="entry name" value="Mur_ligase_C"/>
</dbReference>
<dbReference type="PANTHER" id="PTHR43445:SF3">
    <property type="entry name" value="UDP-N-ACETYLMURAMATE--L-ALANINE LIGASE"/>
    <property type="match status" value="1"/>
</dbReference>
<protein>
    <recommendedName>
        <fullName evidence="3 14">UDP-N-acetylmuramate--L-alanine ligase</fullName>
        <ecNumber evidence="3 14">6.3.2.8</ecNumber>
    </recommendedName>
    <alternativeName>
        <fullName evidence="14">UDP-N-acetylmuramoyl-L-alanine synthetase</fullName>
    </alternativeName>
</protein>
<comment type="catalytic activity">
    <reaction evidence="13 14">
        <text>UDP-N-acetyl-alpha-D-muramate + L-alanine + ATP = UDP-N-acetyl-alpha-D-muramoyl-L-alanine + ADP + phosphate + H(+)</text>
        <dbReference type="Rhea" id="RHEA:23372"/>
        <dbReference type="ChEBI" id="CHEBI:15378"/>
        <dbReference type="ChEBI" id="CHEBI:30616"/>
        <dbReference type="ChEBI" id="CHEBI:43474"/>
        <dbReference type="ChEBI" id="CHEBI:57972"/>
        <dbReference type="ChEBI" id="CHEBI:70757"/>
        <dbReference type="ChEBI" id="CHEBI:83898"/>
        <dbReference type="ChEBI" id="CHEBI:456216"/>
        <dbReference type="EC" id="6.3.2.8"/>
    </reaction>
</comment>
<evidence type="ECO:0000259" key="15">
    <source>
        <dbReference type="Pfam" id="PF01225"/>
    </source>
</evidence>
<dbReference type="SUPFAM" id="SSF51984">
    <property type="entry name" value="MurCD N-terminal domain"/>
    <property type="match status" value="1"/>
</dbReference>
<dbReference type="eggNOG" id="COG0773">
    <property type="taxonomic scope" value="Bacteria"/>
</dbReference>
<evidence type="ECO:0000256" key="14">
    <source>
        <dbReference type="HAMAP-Rule" id="MF_00046"/>
    </source>
</evidence>
<dbReference type="GO" id="GO:0009252">
    <property type="term" value="P:peptidoglycan biosynthetic process"/>
    <property type="evidence" value="ECO:0007669"/>
    <property type="project" value="UniProtKB-UniRule"/>
</dbReference>
<reference evidence="18 19" key="1">
    <citation type="submission" date="2013-03" db="EMBL/GenBank/DDBJ databases">
        <title>Reference genome for the Human Microbiome Project.</title>
        <authorList>
            <person name="Aqrawi P."/>
            <person name="Ayvaz T."/>
            <person name="Bess C."/>
            <person name="Blankenburg K."/>
            <person name="Coyle M."/>
            <person name="Deng J."/>
            <person name="Forbes L."/>
            <person name="Fowler G."/>
            <person name="Francisco L."/>
            <person name="Fu Q."/>
            <person name="Gibbs R."/>
            <person name="Gross S."/>
            <person name="Gubbala S."/>
            <person name="Hale W."/>
            <person name="Hemphill L."/>
            <person name="Highlander S."/>
            <person name="Hirani K."/>
            <person name="Jackson L."/>
            <person name="Jakkamsetti A."/>
            <person name="Javaid M."/>
            <person name="Jayaseelan J.C."/>
            <person name="Jiang H."/>
            <person name="Joshi V."/>
            <person name="Korchina V."/>
            <person name="Kovar C."/>
            <person name="Lara F."/>
            <person name="Lee S."/>
            <person name="Liu Y."/>
            <person name="Mata R."/>
            <person name="Mathew T."/>
            <person name="Munidasa M."/>
            <person name="Muzny D."/>
            <person name="Nazareth L."/>
            <person name="Ngo R."/>
            <person name="Nguyen L."/>
            <person name="Nguyen N."/>
            <person name="Okwuonu G."/>
            <person name="Ongeri F."/>
            <person name="Palculict T."/>
            <person name="Patil S."/>
            <person name="Petrosino J."/>
            <person name="Pham C."/>
            <person name="Pham P."/>
            <person name="Pu L.-L."/>
            <person name="Qin X."/>
            <person name="Qu J."/>
            <person name="Reid J."/>
            <person name="Ross M."/>
            <person name="Ruth R."/>
            <person name="Saada N."/>
            <person name="San Lucas F."/>
            <person name="Santibanez J."/>
            <person name="Shang Y."/>
            <person name="Simmons D."/>
            <person name="Song X.-Z."/>
            <person name="Tang L.-Y."/>
            <person name="Thornton R."/>
            <person name="Warren J."/>
            <person name="Weissenberger G."/>
            <person name="Wilczek-Boney K."/>
            <person name="Worley K."/>
            <person name="Youmans B."/>
            <person name="Zhang J."/>
            <person name="Zhang L."/>
            <person name="Zhao Z."/>
            <person name="Zhou C."/>
            <person name="Zhu D."/>
            <person name="Zhu Y."/>
        </authorList>
    </citation>
    <scope>NUCLEOTIDE SEQUENCE [LARGE SCALE GENOMIC DNA]</scope>
    <source>
        <strain evidence="18 19">F0333</strain>
    </source>
</reference>
<dbReference type="GO" id="GO:0051301">
    <property type="term" value="P:cell division"/>
    <property type="evidence" value="ECO:0007669"/>
    <property type="project" value="UniProtKB-KW"/>
</dbReference>
<accession>N6XDB0</accession>
<dbReference type="AlphaFoldDB" id="N6XDB0"/>
<comment type="caution">
    <text evidence="18">The sequence shown here is derived from an EMBL/GenBank/DDBJ whole genome shotgun (WGS) entry which is preliminary data.</text>
</comment>
<organism evidence="18 19">
    <name type="scientific">Schaalia cardiffensis F0333</name>
    <dbReference type="NCBI Taxonomy" id="888050"/>
    <lineage>
        <taxon>Bacteria</taxon>
        <taxon>Bacillati</taxon>
        <taxon>Actinomycetota</taxon>
        <taxon>Actinomycetes</taxon>
        <taxon>Actinomycetales</taxon>
        <taxon>Actinomycetaceae</taxon>
        <taxon>Schaalia</taxon>
    </lineage>
</organism>